<name>A0ABP8MZ21_9BACT</name>
<evidence type="ECO:0000259" key="1">
    <source>
        <dbReference type="Pfam" id="PF13568"/>
    </source>
</evidence>
<sequence length="228" mass="24436">MALPALQAVAQERVEYRTERSLPLKFGVKAGLNVANITIDNSGQVQNKQAIASFNAGVYGDLALLPILSIQPGLSVSGKGSKFVLGEEGSNNYTRVSTRPVYVELPVNLLLKLPLIKRVKLFFGAGPYFAMGVGGRNKVDGKALGQTFSSTSKIKYSSNSTQHSATTYEGNFKLFDAGFNILGGIEISRLTLNAGYGYGVVNTKPGTENGVNNKYQNRVVTIQLGLLL</sequence>
<evidence type="ECO:0000313" key="3">
    <source>
        <dbReference type="Proteomes" id="UP001501410"/>
    </source>
</evidence>
<dbReference type="InterPro" id="IPR025665">
    <property type="entry name" value="Beta-barrel_OMP_2"/>
</dbReference>
<organism evidence="2 3">
    <name type="scientific">Rurimicrobium arvi</name>
    <dbReference type="NCBI Taxonomy" id="2049916"/>
    <lineage>
        <taxon>Bacteria</taxon>
        <taxon>Pseudomonadati</taxon>
        <taxon>Bacteroidota</taxon>
        <taxon>Chitinophagia</taxon>
        <taxon>Chitinophagales</taxon>
        <taxon>Chitinophagaceae</taxon>
        <taxon>Rurimicrobium</taxon>
    </lineage>
</organism>
<gene>
    <name evidence="2" type="ORF">GCM10023092_22670</name>
</gene>
<dbReference type="EMBL" id="BAABEZ010000022">
    <property type="protein sequence ID" value="GAA4456827.1"/>
    <property type="molecule type" value="Genomic_DNA"/>
</dbReference>
<accession>A0ABP8MZ21</accession>
<feature type="domain" description="Outer membrane protein beta-barrel" evidence="1">
    <location>
        <begin position="20"/>
        <end position="202"/>
    </location>
</feature>
<reference evidence="3" key="1">
    <citation type="journal article" date="2019" name="Int. J. Syst. Evol. Microbiol.">
        <title>The Global Catalogue of Microorganisms (GCM) 10K type strain sequencing project: providing services to taxonomists for standard genome sequencing and annotation.</title>
        <authorList>
            <consortium name="The Broad Institute Genomics Platform"/>
            <consortium name="The Broad Institute Genome Sequencing Center for Infectious Disease"/>
            <person name="Wu L."/>
            <person name="Ma J."/>
        </authorList>
    </citation>
    <scope>NUCLEOTIDE SEQUENCE [LARGE SCALE GENOMIC DNA]</scope>
    <source>
        <strain evidence="3">JCM 31921</strain>
    </source>
</reference>
<keyword evidence="3" id="KW-1185">Reference proteome</keyword>
<dbReference type="Pfam" id="PF13568">
    <property type="entry name" value="OMP_b-brl_2"/>
    <property type="match status" value="1"/>
</dbReference>
<comment type="caution">
    <text evidence="2">The sequence shown here is derived from an EMBL/GenBank/DDBJ whole genome shotgun (WGS) entry which is preliminary data.</text>
</comment>
<proteinExistence type="predicted"/>
<protein>
    <recommendedName>
        <fullName evidence="1">Outer membrane protein beta-barrel domain-containing protein</fullName>
    </recommendedName>
</protein>
<evidence type="ECO:0000313" key="2">
    <source>
        <dbReference type="EMBL" id="GAA4456827.1"/>
    </source>
</evidence>
<dbReference type="Proteomes" id="UP001501410">
    <property type="component" value="Unassembled WGS sequence"/>
</dbReference>